<protein>
    <recommendedName>
        <fullName evidence="5">Porin</fullName>
    </recommendedName>
</protein>
<dbReference type="InterPro" id="IPR025631">
    <property type="entry name" value="Porin_10"/>
</dbReference>
<evidence type="ECO:0000256" key="1">
    <source>
        <dbReference type="SAM" id="MobiDB-lite"/>
    </source>
</evidence>
<feature type="compositionally biased region" description="Basic and acidic residues" evidence="1">
    <location>
        <begin position="297"/>
        <end position="310"/>
    </location>
</feature>
<evidence type="ECO:0000256" key="2">
    <source>
        <dbReference type="SAM" id="SignalP"/>
    </source>
</evidence>
<accession>A0A3S0RYS2</accession>
<dbReference type="Proteomes" id="UP000278983">
    <property type="component" value="Unassembled WGS sequence"/>
</dbReference>
<keyword evidence="4" id="KW-1185">Reference proteome</keyword>
<feature type="compositionally biased region" description="Basic and acidic residues" evidence="1">
    <location>
        <begin position="324"/>
        <end position="338"/>
    </location>
</feature>
<name>A0A3S0RYS2_9BACT</name>
<gene>
    <name evidence="3" type="ORF">EHV08_01665</name>
</gene>
<evidence type="ECO:0008006" key="5">
    <source>
        <dbReference type="Google" id="ProtNLM"/>
    </source>
</evidence>
<dbReference type="RefSeq" id="WP_126677699.1">
    <property type="nucleotide sequence ID" value="NZ_RYYU01000001.1"/>
</dbReference>
<keyword evidence="2" id="KW-0732">Signal</keyword>
<evidence type="ECO:0000313" key="3">
    <source>
        <dbReference type="EMBL" id="RUL58602.1"/>
    </source>
</evidence>
<feature type="signal peptide" evidence="2">
    <location>
        <begin position="1"/>
        <end position="20"/>
    </location>
</feature>
<dbReference type="Pfam" id="PF14121">
    <property type="entry name" value="Porin_10"/>
    <property type="match status" value="1"/>
</dbReference>
<proteinExistence type="predicted"/>
<dbReference type="EMBL" id="RYYU01000001">
    <property type="protein sequence ID" value="RUL58602.1"/>
    <property type="molecule type" value="Genomic_DNA"/>
</dbReference>
<dbReference type="OrthoDB" id="1489309at2"/>
<feature type="chain" id="PRO_5018644946" description="Porin" evidence="2">
    <location>
        <begin position="21"/>
        <end position="777"/>
    </location>
</feature>
<evidence type="ECO:0000313" key="4">
    <source>
        <dbReference type="Proteomes" id="UP000278983"/>
    </source>
</evidence>
<organism evidence="3 4">
    <name type="scientific">Prevotella koreensis</name>
    <dbReference type="NCBI Taxonomy" id="2490854"/>
    <lineage>
        <taxon>Bacteria</taxon>
        <taxon>Pseudomonadati</taxon>
        <taxon>Bacteroidota</taxon>
        <taxon>Bacteroidia</taxon>
        <taxon>Bacteroidales</taxon>
        <taxon>Prevotellaceae</taxon>
        <taxon>Prevotella</taxon>
    </lineage>
</organism>
<dbReference type="AlphaFoldDB" id="A0A3S0RYS2"/>
<feature type="region of interest" description="Disordered" evidence="1">
    <location>
        <begin position="297"/>
        <end position="350"/>
    </location>
</feature>
<comment type="caution">
    <text evidence="3">The sequence shown here is derived from an EMBL/GenBank/DDBJ whole genome shotgun (WGS) entry which is preliminary data.</text>
</comment>
<reference evidence="3 4" key="1">
    <citation type="submission" date="2018-12" db="EMBL/GenBank/DDBJ databases">
        <title>Genome sequencing of Prevotella sp. KCOM 3155 (= JS262).</title>
        <authorList>
            <person name="Kook J.-K."/>
            <person name="Park S.-N."/>
            <person name="Lim Y.K."/>
        </authorList>
    </citation>
    <scope>NUCLEOTIDE SEQUENCE [LARGE SCALE GENOMIC DNA]</scope>
    <source>
        <strain evidence="3 4">KCOM 3155</strain>
    </source>
</reference>
<sequence>MKRTLFLISMLMVMTTTVMAQIDFSSINEDGEIMTPAKRKNKSDSLGTKHKEIPKGLKVWTIDERFGDRLMSLPDTMPHMYMNSIFNTGLRGEYNSLGNLGAPRQNRIFADRNEQEQFIFMQPYDYFFIRPSQFHFTSTLSPITNVSFNTAGDRTDGEEHLKILFAVNAGKKLGVGFKFDYLYGRGYYQNQSASHFNYSMYGSYLGEQYQAHILLSTNHEKVTENGGITDDRYITHPEIFDDNFSTNEIPTVLSKNWNRNDNQHVFLSHRYNIGFNRKVPMTKEEIEAKKFAIASKKENEAEKAKEEEKRKAKRDGRDFDEDAYDKKETFAGRPDDAKIAGNQPTDSMTVADSGRITITGKEMADSLIAAESKAKEGTEWMKNEYVPVTGFIHTLKLDNYRRIFQAYETPENYYANDYYKGLFANGDSIYDKTNHYELKNTFAIALLEGFNKWAKAGLKVFATSDLRHFVLPDNTGGTTAYNEHTLSIGGQLNKTSGQTFHYDVTAETWLVGEDAGQLKLNATADINFAFLGDTVGLAANAYIHRLNPTFYYRHYHSRHHRWDNDDMSKEIRTRIEGRFTLKKKRTMLRIAAETLKNHTYFGQQYTITDKYLRTGNNITVRQHAGNISLLTAQLSQDFNIGPLNWETVLTYQKSSNKDVIPVPALNVYTNLYLNFMIARVLRCDLGADIRYFTKYYAPDYSPSLGQFTIQETGNQRVQIGNYPIVNIYANMHLKHTRFFVMMSHVNAGSGNRNYFFTPHYPLNERVLRFGVSWNFFN</sequence>